<reference evidence="1" key="1">
    <citation type="journal article" date="2020" name="Nature">
        <title>Giant virus diversity and host interactions through global metagenomics.</title>
        <authorList>
            <person name="Schulz F."/>
            <person name="Roux S."/>
            <person name="Paez-Espino D."/>
            <person name="Jungbluth S."/>
            <person name="Walsh D.A."/>
            <person name="Denef V.J."/>
            <person name="McMahon K.D."/>
            <person name="Konstantinidis K.T."/>
            <person name="Eloe-Fadrosh E.A."/>
            <person name="Kyrpides N.C."/>
            <person name="Woyke T."/>
        </authorList>
    </citation>
    <scope>NUCLEOTIDE SEQUENCE</scope>
    <source>
        <strain evidence="1">GVMAG-M-3300023179-114</strain>
    </source>
</reference>
<accession>A0A6C0E5Q4</accession>
<sequence>MYTLTTQPYLDTVSQCYKNIIMINRIPEGPLKYYVQRIQLRPLSSFQCYQNACDPLQKCGLALSSISSHLSYNNCQLGNKCNMLMTPNEIPDLFSFLVSNGYRIDTSITKMMNNSDIRLSNKNILCFFTYSGDVKDHMYGT</sequence>
<evidence type="ECO:0000313" key="1">
    <source>
        <dbReference type="EMBL" id="QHT22745.1"/>
    </source>
</evidence>
<protein>
    <submittedName>
        <fullName evidence="1">Uncharacterized protein</fullName>
    </submittedName>
</protein>
<dbReference type="AlphaFoldDB" id="A0A6C0E5Q4"/>
<name>A0A6C0E5Q4_9ZZZZ</name>
<organism evidence="1">
    <name type="scientific">viral metagenome</name>
    <dbReference type="NCBI Taxonomy" id="1070528"/>
    <lineage>
        <taxon>unclassified sequences</taxon>
        <taxon>metagenomes</taxon>
        <taxon>organismal metagenomes</taxon>
    </lineage>
</organism>
<proteinExistence type="predicted"/>
<dbReference type="EMBL" id="MN739720">
    <property type="protein sequence ID" value="QHT22745.1"/>
    <property type="molecule type" value="Genomic_DNA"/>
</dbReference>